<dbReference type="Gene3D" id="3.80.10.10">
    <property type="entry name" value="Ribonuclease Inhibitor"/>
    <property type="match status" value="2"/>
</dbReference>
<dbReference type="PANTHER" id="PTHR48009:SF4">
    <property type="entry name" value="LEUCINE-RICH REPEAT (LRR) FAMILY PROTEIN"/>
    <property type="match status" value="1"/>
</dbReference>
<gene>
    <name evidence="3" type="ORF">DSPE1174_LOCUS32460</name>
</gene>
<evidence type="ECO:0000313" key="3">
    <source>
        <dbReference type="EMBL" id="CAD9494032.1"/>
    </source>
</evidence>
<dbReference type="Pfam" id="PF13855">
    <property type="entry name" value="LRR_8"/>
    <property type="match status" value="2"/>
</dbReference>
<dbReference type="PROSITE" id="PS51450">
    <property type="entry name" value="LRR"/>
    <property type="match status" value="1"/>
</dbReference>
<accession>A0A7S2MP15</accession>
<evidence type="ECO:0000256" key="2">
    <source>
        <dbReference type="ARBA" id="ARBA00022737"/>
    </source>
</evidence>
<protein>
    <submittedName>
        <fullName evidence="3">Uncharacterized protein</fullName>
    </submittedName>
</protein>
<name>A0A7S2MP15_9STRA</name>
<dbReference type="InterPro" id="IPR001611">
    <property type="entry name" value="Leu-rich_rpt"/>
</dbReference>
<dbReference type="InterPro" id="IPR032675">
    <property type="entry name" value="LRR_dom_sf"/>
</dbReference>
<organism evidence="3">
    <name type="scientific">Octactis speculum</name>
    <dbReference type="NCBI Taxonomy" id="3111310"/>
    <lineage>
        <taxon>Eukaryota</taxon>
        <taxon>Sar</taxon>
        <taxon>Stramenopiles</taxon>
        <taxon>Ochrophyta</taxon>
        <taxon>Dictyochophyceae</taxon>
        <taxon>Dictyochales</taxon>
        <taxon>Dictyochaceae</taxon>
        <taxon>Octactis</taxon>
    </lineage>
</organism>
<sequence>MQAEEIAVPLLSLSVGFWGIQGGQRLTMLCLSNNNLTGELPASLSRVHTLERLDLSRNALVGHIPDFSNMNGLRVLDLSHNGFHGVASVGCPSALQDLSLSCNRLSSLPAESLPTSLVHIHLNANAIHTPLPSALGRLKNLQFLNLSNNGFHGAIPTSYGNLTRLKVFFASNNQLSGEIPTALTSLPDLQEVYVNGNAGLIVPKKKRSRVHSHRMLLVQKTRARLAEGDKK</sequence>
<reference evidence="3" key="1">
    <citation type="submission" date="2021-01" db="EMBL/GenBank/DDBJ databases">
        <authorList>
            <person name="Corre E."/>
            <person name="Pelletier E."/>
            <person name="Niang G."/>
            <person name="Scheremetjew M."/>
            <person name="Finn R."/>
            <person name="Kale V."/>
            <person name="Holt S."/>
            <person name="Cochrane G."/>
            <person name="Meng A."/>
            <person name="Brown T."/>
            <person name="Cohen L."/>
        </authorList>
    </citation>
    <scope>NUCLEOTIDE SEQUENCE</scope>
    <source>
        <strain evidence="3">CCMP1381</strain>
    </source>
</reference>
<evidence type="ECO:0000256" key="1">
    <source>
        <dbReference type="ARBA" id="ARBA00022614"/>
    </source>
</evidence>
<keyword evidence="2" id="KW-0677">Repeat</keyword>
<keyword evidence="1" id="KW-0433">Leucine-rich repeat</keyword>
<dbReference type="PANTHER" id="PTHR48009">
    <property type="entry name" value="LEUCINE-RICH REPEAT (LRR) FAMILY PROTEIN"/>
    <property type="match status" value="1"/>
</dbReference>
<proteinExistence type="predicted"/>
<dbReference type="Pfam" id="PF00560">
    <property type="entry name" value="LRR_1"/>
    <property type="match status" value="1"/>
</dbReference>
<dbReference type="InterPro" id="IPR053213">
    <property type="entry name" value="RLP29"/>
</dbReference>
<dbReference type="AlphaFoldDB" id="A0A7S2MP15"/>
<dbReference type="SUPFAM" id="SSF52058">
    <property type="entry name" value="L domain-like"/>
    <property type="match status" value="1"/>
</dbReference>
<dbReference type="EMBL" id="HBGS01062329">
    <property type="protein sequence ID" value="CAD9494032.1"/>
    <property type="molecule type" value="Transcribed_RNA"/>
</dbReference>
<dbReference type="FunFam" id="3.80.10.10:FF:000041">
    <property type="entry name" value="LRR receptor-like serine/threonine-protein kinase ERECTA"/>
    <property type="match status" value="1"/>
</dbReference>